<organism evidence="4 5">
    <name type="scientific">bacterium (Candidatus Gribaldobacteria) CG10_big_fil_rev_8_21_14_0_10_37_46</name>
    <dbReference type="NCBI Taxonomy" id="2014276"/>
    <lineage>
        <taxon>Bacteria</taxon>
        <taxon>Candidatus Gribaldobacteria</taxon>
    </lineage>
</organism>
<dbReference type="PANTHER" id="PTHR30308">
    <property type="entry name" value="TMRNA-BINDING COMPONENT OF TRANS-TRANSLATION TAGGING COMPLEX"/>
    <property type="match status" value="1"/>
</dbReference>
<sequence>MAVIVENKKALFNYQVLEKFRAGIVLIGQEVKSIKTGRITLRGSFVVLRGEEVFLIGANIPPYQPKNAPKDYNPQRSRKLLLKKAEIKHLIGKVRQKGLTMVPLKVYTDKGKIKIEIGIARGKRKIDKRAQIKKRETEREIRRALREKI</sequence>
<dbReference type="HAMAP" id="MF_00023">
    <property type="entry name" value="SmpB"/>
    <property type="match status" value="1"/>
</dbReference>
<name>A0A2H0UXK7_9BACT</name>
<keyword evidence="2 3" id="KW-0694">RNA-binding</keyword>
<reference evidence="5" key="1">
    <citation type="submission" date="2017-09" db="EMBL/GenBank/DDBJ databases">
        <title>Depth-based differentiation of microbial function through sediment-hosted aquifers and enrichment of novel symbionts in the deep terrestrial subsurface.</title>
        <authorList>
            <person name="Probst A.J."/>
            <person name="Ladd B."/>
            <person name="Jarett J.K."/>
            <person name="Geller-Mcgrath D.E."/>
            <person name="Sieber C.M.K."/>
            <person name="Emerson J.B."/>
            <person name="Anantharaman K."/>
            <person name="Thomas B.C."/>
            <person name="Malmstrom R."/>
            <person name="Stieglmeier M."/>
            <person name="Klingl A."/>
            <person name="Woyke T."/>
            <person name="Ryan C.M."/>
            <person name="Banfield J.F."/>
        </authorList>
    </citation>
    <scope>NUCLEOTIDE SEQUENCE [LARGE SCALE GENOMIC DNA]</scope>
</reference>
<evidence type="ECO:0000313" key="4">
    <source>
        <dbReference type="EMBL" id="PIR91543.1"/>
    </source>
</evidence>
<keyword evidence="1 3" id="KW-0963">Cytoplasm</keyword>
<evidence type="ECO:0000313" key="5">
    <source>
        <dbReference type="Proteomes" id="UP000230882"/>
    </source>
</evidence>
<dbReference type="CDD" id="cd09294">
    <property type="entry name" value="SmpB"/>
    <property type="match status" value="1"/>
</dbReference>
<comment type="similarity">
    <text evidence="3">Belongs to the SmpB family.</text>
</comment>
<comment type="caution">
    <text evidence="4">The sequence shown here is derived from an EMBL/GenBank/DDBJ whole genome shotgun (WGS) entry which is preliminary data.</text>
</comment>
<dbReference type="GO" id="GO:0070930">
    <property type="term" value="P:trans-translation-dependent protein tagging"/>
    <property type="evidence" value="ECO:0007669"/>
    <property type="project" value="TreeGrafter"/>
</dbReference>
<dbReference type="InterPro" id="IPR023620">
    <property type="entry name" value="SmpB"/>
</dbReference>
<dbReference type="GO" id="GO:0070929">
    <property type="term" value="P:trans-translation"/>
    <property type="evidence" value="ECO:0007669"/>
    <property type="project" value="UniProtKB-UniRule"/>
</dbReference>
<evidence type="ECO:0000256" key="1">
    <source>
        <dbReference type="ARBA" id="ARBA00022490"/>
    </source>
</evidence>
<dbReference type="SUPFAM" id="SSF74982">
    <property type="entry name" value="Small protein B (SmpB)"/>
    <property type="match status" value="1"/>
</dbReference>
<comment type="function">
    <text evidence="3">Required for rescue of stalled ribosomes mediated by trans-translation. Binds to transfer-messenger RNA (tmRNA), required for stable association of tmRNA with ribosomes. tmRNA and SmpB together mimic tRNA shape, replacing the anticodon stem-loop with SmpB. tmRNA is encoded by the ssrA gene; the 2 termini fold to resemble tRNA(Ala) and it encodes a 'tag peptide', a short internal open reading frame. During trans-translation Ala-aminoacylated tmRNA acts like a tRNA, entering the A-site of stalled ribosomes, displacing the stalled mRNA. The ribosome then switches to translate the ORF on the tmRNA; the nascent peptide is terminated with the 'tag peptide' encoded by the tmRNA and targeted for degradation. The ribosome is freed to recommence translation, which seems to be the essential function of trans-translation.</text>
</comment>
<gene>
    <name evidence="3" type="primary">smpB</name>
    <name evidence="4" type="ORF">COU02_00055</name>
</gene>
<dbReference type="GO" id="GO:0003723">
    <property type="term" value="F:RNA binding"/>
    <property type="evidence" value="ECO:0007669"/>
    <property type="project" value="UniProtKB-UniRule"/>
</dbReference>
<evidence type="ECO:0000256" key="3">
    <source>
        <dbReference type="HAMAP-Rule" id="MF_00023"/>
    </source>
</evidence>
<comment type="subcellular location">
    <subcellularLocation>
        <location evidence="3">Cytoplasm</location>
    </subcellularLocation>
    <text evidence="3">The tmRNA-SmpB complex associates with stalled 70S ribosomes.</text>
</comment>
<dbReference type="NCBIfam" id="NF003843">
    <property type="entry name" value="PRK05422.1"/>
    <property type="match status" value="1"/>
</dbReference>
<accession>A0A2H0UXK7</accession>
<dbReference type="EMBL" id="PFAU01000002">
    <property type="protein sequence ID" value="PIR91543.1"/>
    <property type="molecule type" value="Genomic_DNA"/>
</dbReference>
<dbReference type="PROSITE" id="PS01317">
    <property type="entry name" value="SSRP"/>
    <property type="match status" value="1"/>
</dbReference>
<evidence type="ECO:0000256" key="2">
    <source>
        <dbReference type="ARBA" id="ARBA00022884"/>
    </source>
</evidence>
<dbReference type="Pfam" id="PF01668">
    <property type="entry name" value="SmpB"/>
    <property type="match status" value="1"/>
</dbReference>
<dbReference type="PANTHER" id="PTHR30308:SF2">
    <property type="entry name" value="SSRA-BINDING PROTEIN"/>
    <property type="match status" value="1"/>
</dbReference>
<dbReference type="AlphaFoldDB" id="A0A2H0UXK7"/>
<dbReference type="Gene3D" id="2.40.280.10">
    <property type="match status" value="1"/>
</dbReference>
<dbReference type="NCBIfam" id="TIGR00086">
    <property type="entry name" value="smpB"/>
    <property type="match status" value="1"/>
</dbReference>
<dbReference type="InterPro" id="IPR020081">
    <property type="entry name" value="SsrA-bd_prot_CS"/>
</dbReference>
<dbReference type="InterPro" id="IPR000037">
    <property type="entry name" value="SsrA-bd_prot"/>
</dbReference>
<proteinExistence type="inferred from homology"/>
<dbReference type="GO" id="GO:0005829">
    <property type="term" value="C:cytosol"/>
    <property type="evidence" value="ECO:0007669"/>
    <property type="project" value="TreeGrafter"/>
</dbReference>
<protein>
    <recommendedName>
        <fullName evidence="3">SsrA-binding protein</fullName>
    </recommendedName>
    <alternativeName>
        <fullName evidence="3">Small protein B</fullName>
    </alternativeName>
</protein>
<dbReference type="Proteomes" id="UP000230882">
    <property type="component" value="Unassembled WGS sequence"/>
</dbReference>